<dbReference type="PANTHER" id="PTHR35317:SF38">
    <property type="entry name" value="RNA-DIRECTED DNA POLYMERASE"/>
    <property type="match status" value="1"/>
</dbReference>
<gene>
    <name evidence="1" type="ORF">Tci_064445</name>
</gene>
<name>A0A6L2P3J6_TANCI</name>
<accession>A0A6L2P3J6</accession>
<organism evidence="1">
    <name type="scientific">Tanacetum cinerariifolium</name>
    <name type="common">Dalmatian daisy</name>
    <name type="synonym">Chrysanthemum cinerariifolium</name>
    <dbReference type="NCBI Taxonomy" id="118510"/>
    <lineage>
        <taxon>Eukaryota</taxon>
        <taxon>Viridiplantae</taxon>
        <taxon>Streptophyta</taxon>
        <taxon>Embryophyta</taxon>
        <taxon>Tracheophyta</taxon>
        <taxon>Spermatophyta</taxon>
        <taxon>Magnoliopsida</taxon>
        <taxon>eudicotyledons</taxon>
        <taxon>Gunneridae</taxon>
        <taxon>Pentapetalae</taxon>
        <taxon>asterids</taxon>
        <taxon>campanulids</taxon>
        <taxon>Asterales</taxon>
        <taxon>Asteraceae</taxon>
        <taxon>Asteroideae</taxon>
        <taxon>Anthemideae</taxon>
        <taxon>Anthemidinae</taxon>
        <taxon>Tanacetum</taxon>
    </lineage>
</organism>
<dbReference type="PANTHER" id="PTHR35317">
    <property type="entry name" value="OS04G0629600 PROTEIN"/>
    <property type="match status" value="1"/>
</dbReference>
<dbReference type="Pfam" id="PF14223">
    <property type="entry name" value="Retrotran_gag_2"/>
    <property type="match status" value="1"/>
</dbReference>
<reference evidence="1" key="1">
    <citation type="journal article" date="2019" name="Sci. Rep.">
        <title>Draft genome of Tanacetum cinerariifolium, the natural source of mosquito coil.</title>
        <authorList>
            <person name="Yamashiro T."/>
            <person name="Shiraishi A."/>
            <person name="Satake H."/>
            <person name="Nakayama K."/>
        </authorList>
    </citation>
    <scope>NUCLEOTIDE SEQUENCE</scope>
</reference>
<proteinExistence type="predicted"/>
<comment type="caution">
    <text evidence="1">The sequence shown here is derived from an EMBL/GenBank/DDBJ whole genome shotgun (WGS) entry which is preliminary data.</text>
</comment>
<dbReference type="InterPro" id="IPR032675">
    <property type="entry name" value="LRR_dom_sf"/>
</dbReference>
<evidence type="ECO:0000313" key="1">
    <source>
        <dbReference type="EMBL" id="GEU92467.1"/>
    </source>
</evidence>
<dbReference type="Gene3D" id="3.80.10.10">
    <property type="entry name" value="Ribonuclease Inhibitor"/>
    <property type="match status" value="1"/>
</dbReference>
<dbReference type="EMBL" id="BKCJ010010636">
    <property type="protein sequence ID" value="GEU92467.1"/>
    <property type="molecule type" value="Genomic_DNA"/>
</dbReference>
<sequence>MIEPNLTTEADTKKDKTDIAYIYQSLPEQQLLLISKYKTAKEVWDALKKRHVRENRVQQDKKQTLKSEFEMLQMKENESVDSFTTKLTNIVNKAASVGLTYEDFVVIKKLLNSVPAKFLQIVASIEQYSDLDEISVDEAIERLKTFQERLKSKKEIPVDSQESLMFTRHEGQGKPFRERGQGEDLTSLEAENKTRTIINLRGKNEHLLKKIQEINIKSHVTNVTNMDTMPMNVQTNARIKSENKITENAEITESAEITGSVETTVSVETAVSTETTRSAEDSRECRKFQNSINVTTLPNSVVDSTSLTIATPENGGSRPHKLTSTLFEYFDMFEVDLLWILVQDVPDDDNKNSFGTTNVSYVGLSALAKCHGSLDFSIVQNLHCTYAGLIRVVERCTGVRTLCINDKIRDHIRNEGEGLLVVGRHCVNLQDVLLIGVKATSTSLQVIATNGLKLVGIELCRSETISDVELSCIGDKCLSLKILCIEDPDEGIEVLGLACLNLMNIRVTKVRKVTLKVGDLLRAKRASRWSKWILRRPQFL</sequence>
<protein>
    <submittedName>
        <fullName evidence="1">Zinc finger, CCHC-type</fullName>
    </submittedName>
</protein>
<dbReference type="AlphaFoldDB" id="A0A6L2P3J6"/>